<accession>A0AAD8NQW2</accession>
<reference evidence="1" key="1">
    <citation type="journal article" date="2023" name="bioRxiv">
        <title>Improved chromosome-level genome assembly for marigold (Tagetes erecta).</title>
        <authorList>
            <person name="Jiang F."/>
            <person name="Yuan L."/>
            <person name="Wang S."/>
            <person name="Wang H."/>
            <person name="Xu D."/>
            <person name="Wang A."/>
            <person name="Fan W."/>
        </authorList>
    </citation>
    <scope>NUCLEOTIDE SEQUENCE</scope>
    <source>
        <strain evidence="1">WSJ</strain>
        <tissue evidence="1">Leaf</tissue>
    </source>
</reference>
<dbReference type="Proteomes" id="UP001229421">
    <property type="component" value="Unassembled WGS sequence"/>
</dbReference>
<organism evidence="1 2">
    <name type="scientific">Tagetes erecta</name>
    <name type="common">African marigold</name>
    <dbReference type="NCBI Taxonomy" id="13708"/>
    <lineage>
        <taxon>Eukaryota</taxon>
        <taxon>Viridiplantae</taxon>
        <taxon>Streptophyta</taxon>
        <taxon>Embryophyta</taxon>
        <taxon>Tracheophyta</taxon>
        <taxon>Spermatophyta</taxon>
        <taxon>Magnoliopsida</taxon>
        <taxon>eudicotyledons</taxon>
        <taxon>Gunneridae</taxon>
        <taxon>Pentapetalae</taxon>
        <taxon>asterids</taxon>
        <taxon>campanulids</taxon>
        <taxon>Asterales</taxon>
        <taxon>Asteraceae</taxon>
        <taxon>Asteroideae</taxon>
        <taxon>Heliantheae alliance</taxon>
        <taxon>Tageteae</taxon>
        <taxon>Tagetes</taxon>
    </lineage>
</organism>
<gene>
    <name evidence="1" type="ORF">QVD17_26550</name>
</gene>
<proteinExistence type="predicted"/>
<sequence>MPLAPCQCCELLYKVLQFKKKNDESYLCVANYQHLYHVKDPTPFTSNDVPHISFKAIACVPLVNSVSLKFQSFLFVPTSAGL</sequence>
<evidence type="ECO:0000313" key="2">
    <source>
        <dbReference type="Proteomes" id="UP001229421"/>
    </source>
</evidence>
<comment type="caution">
    <text evidence="1">The sequence shown here is derived from an EMBL/GenBank/DDBJ whole genome shotgun (WGS) entry which is preliminary data.</text>
</comment>
<name>A0AAD8NQW2_TARER</name>
<dbReference type="EMBL" id="JAUHHV010000007">
    <property type="protein sequence ID" value="KAK1417423.1"/>
    <property type="molecule type" value="Genomic_DNA"/>
</dbReference>
<evidence type="ECO:0000313" key="1">
    <source>
        <dbReference type="EMBL" id="KAK1417423.1"/>
    </source>
</evidence>
<dbReference type="AlphaFoldDB" id="A0AAD8NQW2"/>
<protein>
    <submittedName>
        <fullName evidence="1">Uncharacterized protein</fullName>
    </submittedName>
</protein>
<keyword evidence="2" id="KW-1185">Reference proteome</keyword>